<dbReference type="InterPro" id="IPR002347">
    <property type="entry name" value="SDR_fam"/>
</dbReference>
<evidence type="ECO:0000313" key="5">
    <source>
        <dbReference type="Proteomes" id="UP000003861"/>
    </source>
</evidence>
<dbReference type="Pfam" id="PF13561">
    <property type="entry name" value="adh_short_C2"/>
    <property type="match status" value="1"/>
</dbReference>
<reference evidence="4 5" key="1">
    <citation type="journal article" date="2011" name="J. Bacteriol.">
        <title>Genome sequence of Halorhabdus tiamatea, the first archaeon isolated from a deep-sea anoxic brine lake.</title>
        <authorList>
            <person name="Antunes A."/>
            <person name="Alam I."/>
            <person name="Bajic V.B."/>
            <person name="Stingl U."/>
        </authorList>
    </citation>
    <scope>NUCLEOTIDE SEQUENCE [LARGE SCALE GENOMIC DNA]</scope>
    <source>
        <strain evidence="4 5">SARL4B</strain>
    </source>
</reference>
<dbReference type="STRING" id="1033806.HTIA_0504"/>
<dbReference type="RefSeq" id="WP_008527364.1">
    <property type="nucleotide sequence ID" value="NC_021921.1"/>
</dbReference>
<sequence>MLSPTLDGRTALVTGSARGVGRELLVALADCGADVAVQYRTSAEEAETVAEVAREAGVEAVTVQADVTDPDSVDALFEAVEAELGSVDVLVNNVGAFAPERWDELDYDTWQTVMQTNLDATYLCSKRALPAMREAGDGRIVNVGYASSEKGLVSPKNFPYFVAKAGVLMFTRMLAADTSDDGITVNAVSPYVVENSAEFPAELPRGRPAAFEDLIQAVLFFLDPDSDYISGANVEVSGGWLPETV</sequence>
<organism evidence="4 5">
    <name type="scientific">Halorhabdus tiamatea SARL4B</name>
    <dbReference type="NCBI Taxonomy" id="1033806"/>
    <lineage>
        <taxon>Archaea</taxon>
        <taxon>Methanobacteriati</taxon>
        <taxon>Methanobacteriota</taxon>
        <taxon>Stenosarchaea group</taxon>
        <taxon>Halobacteria</taxon>
        <taxon>Halobacteriales</taxon>
        <taxon>Haloarculaceae</taxon>
        <taxon>Halorhabdus</taxon>
    </lineage>
</organism>
<dbReference type="EMBL" id="HF571520">
    <property type="protein sequence ID" value="CCQ32649.1"/>
    <property type="molecule type" value="Genomic_DNA"/>
</dbReference>
<keyword evidence="2 4" id="KW-0560">Oxidoreductase</keyword>
<dbReference type="SUPFAM" id="SSF51735">
    <property type="entry name" value="NAD(P)-binding Rossmann-fold domains"/>
    <property type="match status" value="1"/>
</dbReference>
<reference evidence="4 5" key="2">
    <citation type="journal article" date="2013" name="PLoS ONE">
        <title>INDIGO - INtegrated Data Warehouse of MIcrobial GenOmes with Examples from the Red Sea Extremophiles.</title>
        <authorList>
            <person name="Alam I."/>
            <person name="Antunes A."/>
            <person name="Kamau A.A."/>
            <person name="Ba Alawi W."/>
            <person name="Kalkatawi M."/>
            <person name="Stingl U."/>
            <person name="Bajic V.B."/>
        </authorList>
    </citation>
    <scope>NUCLEOTIDE SEQUENCE [LARGE SCALE GENOMIC DNA]</scope>
    <source>
        <strain evidence="4 5">SARL4B</strain>
    </source>
</reference>
<gene>
    <name evidence="4" type="primary">yusZ2</name>
    <name evidence="4" type="ORF">HLRTI_000062</name>
    <name evidence="3" type="ORF">HTIA_0504</name>
</gene>
<dbReference type="CDD" id="cd05233">
    <property type="entry name" value="SDR_c"/>
    <property type="match status" value="1"/>
</dbReference>
<evidence type="ECO:0000313" key="3">
    <source>
        <dbReference type="EMBL" id="CCQ32649.1"/>
    </source>
</evidence>
<dbReference type="EC" id="1.1.1.267" evidence="4"/>
<dbReference type="Gene3D" id="3.40.50.720">
    <property type="entry name" value="NAD(P)-binding Rossmann-like Domain"/>
    <property type="match status" value="1"/>
</dbReference>
<dbReference type="GeneID" id="23798161"/>
<accession>F7PMY6</accession>
<dbReference type="PANTHER" id="PTHR43639">
    <property type="entry name" value="OXIDOREDUCTASE, SHORT-CHAIN DEHYDROGENASE/REDUCTASE FAMILY (AFU_ORTHOLOGUE AFUA_5G02870)"/>
    <property type="match status" value="1"/>
</dbReference>
<dbReference type="PRINTS" id="PR00081">
    <property type="entry name" value="GDHRDH"/>
</dbReference>
<dbReference type="eggNOG" id="arCOG01261">
    <property type="taxonomic scope" value="Archaea"/>
</dbReference>
<dbReference type="Proteomes" id="UP000003861">
    <property type="component" value="Unassembled WGS sequence"/>
</dbReference>
<dbReference type="PRINTS" id="PR00080">
    <property type="entry name" value="SDRFAMILY"/>
</dbReference>
<dbReference type="Proteomes" id="UP000015381">
    <property type="component" value="Chromosome I"/>
</dbReference>
<evidence type="ECO:0000313" key="4">
    <source>
        <dbReference type="EMBL" id="ERJ07693.1"/>
    </source>
</evidence>
<evidence type="ECO:0000313" key="6">
    <source>
        <dbReference type="Proteomes" id="UP000015381"/>
    </source>
</evidence>
<proteinExistence type="inferred from homology"/>
<dbReference type="EC" id="1.1.1.100" evidence="3"/>
<dbReference type="AlphaFoldDB" id="F7PMY6"/>
<dbReference type="OrthoDB" id="7442at2157"/>
<keyword evidence="6" id="KW-1185">Reference proteome</keyword>
<name>F7PMY6_9EURY</name>
<comment type="similarity">
    <text evidence="1">Belongs to the short-chain dehydrogenases/reductases (SDR) family.</text>
</comment>
<dbReference type="GO" id="GO:0004316">
    <property type="term" value="F:3-oxoacyl-[acyl-carrier-protein] reductase (NADPH) activity"/>
    <property type="evidence" value="ECO:0007669"/>
    <property type="project" value="UniProtKB-EC"/>
</dbReference>
<protein>
    <submittedName>
        <fullName evidence="3">3-oxoacyl-[acyl-carrier protein] reductase</fullName>
        <ecNumber evidence="3">1.1.1.100</ecNumber>
    </submittedName>
    <submittedName>
        <fullName evidence="4">Oxidoreductase protein</fullName>
        <ecNumber evidence="4">1.1.1.267</ecNumber>
    </submittedName>
</protein>
<dbReference type="FunFam" id="3.40.50.720:FF:000084">
    <property type="entry name" value="Short-chain dehydrogenase reductase"/>
    <property type="match status" value="1"/>
</dbReference>
<evidence type="ECO:0000256" key="1">
    <source>
        <dbReference type="ARBA" id="ARBA00006484"/>
    </source>
</evidence>
<dbReference type="InterPro" id="IPR036291">
    <property type="entry name" value="NAD(P)-bd_dom_sf"/>
</dbReference>
<dbReference type="EMBL" id="AFNT02000001">
    <property type="protein sequence ID" value="ERJ07693.1"/>
    <property type="molecule type" value="Genomic_DNA"/>
</dbReference>
<dbReference type="GO" id="GO:0030604">
    <property type="term" value="F:1-deoxy-D-xylulose-5-phosphate reductoisomerase activity"/>
    <property type="evidence" value="ECO:0007669"/>
    <property type="project" value="UniProtKB-EC"/>
</dbReference>
<reference evidence="3 6" key="3">
    <citation type="journal article" date="2014" name="Environ. Microbiol.">
        <title>Halorhabdus tiamatea: proteogenomics and glycosidase activity measurements identify the first cultivated euryarchaeon from a deep-sea anoxic brine lake as potential polysaccharide degrader.</title>
        <authorList>
            <person name="Werner J."/>
            <person name="Ferrer M."/>
            <person name="Michel G."/>
            <person name="Mann A.J."/>
            <person name="Huang S."/>
            <person name="Juarez S."/>
            <person name="Ciordia S."/>
            <person name="Albar J.P."/>
            <person name="Alcaide M."/>
            <person name="La Cono V."/>
            <person name="Yakimov M.M."/>
            <person name="Antunes A."/>
            <person name="Taborda M."/>
            <person name="Da Costa M.S."/>
            <person name="Amann R.I."/>
            <person name="Gloeckner F.O."/>
            <person name="Golyshina O.V."/>
            <person name="Golyshin P.N."/>
            <person name="Teeling H."/>
        </authorList>
    </citation>
    <scope>NUCLEOTIDE SEQUENCE [LARGE SCALE GENOMIC DNA]</scope>
    <source>
        <strain evidence="6">SARL4B</strain>
        <strain evidence="3">Type strain: SARL4B</strain>
    </source>
</reference>
<evidence type="ECO:0000256" key="2">
    <source>
        <dbReference type="ARBA" id="ARBA00023002"/>
    </source>
</evidence>
<dbReference type="PATRIC" id="fig|1033806.12.peg.501"/>
<dbReference type="KEGG" id="hti:HTIA_0504"/>
<dbReference type="PANTHER" id="PTHR43639:SF1">
    <property type="entry name" value="SHORT-CHAIN DEHYDROGENASE_REDUCTASE FAMILY PROTEIN"/>
    <property type="match status" value="1"/>
</dbReference>
<dbReference type="HOGENOM" id="CLU_010194_2_10_2"/>